<evidence type="ECO:0000256" key="1">
    <source>
        <dbReference type="SAM" id="SignalP"/>
    </source>
</evidence>
<name>A0A017HJL8_9RHOB</name>
<keyword evidence="1" id="KW-0732">Signal</keyword>
<accession>A0A017HJL8</accession>
<keyword evidence="3" id="KW-1185">Reference proteome</keyword>
<dbReference type="HOGENOM" id="CLU_139214_2_0_5"/>
<protein>
    <submittedName>
        <fullName evidence="2">Uncharacterized protein</fullName>
    </submittedName>
</protein>
<dbReference type="STRING" id="442562.Rumeso_03754"/>
<dbReference type="OrthoDB" id="4736977at2"/>
<organism evidence="2 3">
    <name type="scientific">Rubellimicrobium mesophilum DSM 19309</name>
    <dbReference type="NCBI Taxonomy" id="442562"/>
    <lineage>
        <taxon>Bacteria</taxon>
        <taxon>Pseudomonadati</taxon>
        <taxon>Pseudomonadota</taxon>
        <taxon>Alphaproteobacteria</taxon>
        <taxon>Rhodobacterales</taxon>
        <taxon>Roseobacteraceae</taxon>
        <taxon>Rubellimicrobium</taxon>
    </lineage>
</organism>
<evidence type="ECO:0000313" key="2">
    <source>
        <dbReference type="EMBL" id="EYD74697.1"/>
    </source>
</evidence>
<evidence type="ECO:0000313" key="3">
    <source>
        <dbReference type="Proteomes" id="UP000019666"/>
    </source>
</evidence>
<gene>
    <name evidence="2" type="ORF">Rumeso_03754</name>
</gene>
<feature type="chain" id="PRO_5001493203" evidence="1">
    <location>
        <begin position="24"/>
        <end position="109"/>
    </location>
</feature>
<feature type="signal peptide" evidence="1">
    <location>
        <begin position="1"/>
        <end position="23"/>
    </location>
</feature>
<dbReference type="RefSeq" id="WP_037280857.1">
    <property type="nucleotide sequence ID" value="NZ_KK088577.1"/>
</dbReference>
<dbReference type="Proteomes" id="UP000019666">
    <property type="component" value="Unassembled WGS sequence"/>
</dbReference>
<dbReference type="AlphaFoldDB" id="A0A017HJL8"/>
<sequence length="109" mass="11380">MVSTTRLFASALLLAGLAAPALAQDVQYQLINDSGLTLMEFYTSVADEGSFGDDILGANVLPAGDTGTVTIPNASDACDRDLRFVFEDGSEQVKRANVCDGAAFTIASK</sequence>
<dbReference type="EMBL" id="AOSK01000109">
    <property type="protein sequence ID" value="EYD74697.1"/>
    <property type="molecule type" value="Genomic_DNA"/>
</dbReference>
<proteinExistence type="predicted"/>
<comment type="caution">
    <text evidence="2">The sequence shown here is derived from an EMBL/GenBank/DDBJ whole genome shotgun (WGS) entry which is preliminary data.</text>
</comment>
<reference evidence="2 3" key="1">
    <citation type="submission" date="2013-02" db="EMBL/GenBank/DDBJ databases">
        <authorList>
            <person name="Fiebig A."/>
            <person name="Goeker M."/>
            <person name="Klenk H.-P.P."/>
        </authorList>
    </citation>
    <scope>NUCLEOTIDE SEQUENCE [LARGE SCALE GENOMIC DNA]</scope>
    <source>
        <strain evidence="2 3">DSM 19309</strain>
    </source>
</reference>